<evidence type="ECO:0000313" key="3">
    <source>
        <dbReference type="Proteomes" id="UP000050525"/>
    </source>
</evidence>
<sequence>MVARRHAAIPTTTPHCAAASSRTALNTAPPPPWEVLEAEAVTASQIAGTESPSIEKVLASEQPDISWKKFNGWSKGNRIWRQVKVLKMLEKIGEIFLLMLPKF</sequence>
<dbReference type="AlphaFoldDB" id="A0A151PHK4"/>
<reference evidence="2 3" key="1">
    <citation type="journal article" date="2012" name="Genome Biol.">
        <title>Sequencing three crocodilian genomes to illuminate the evolution of archosaurs and amniotes.</title>
        <authorList>
            <person name="St John J.A."/>
            <person name="Braun E.L."/>
            <person name="Isberg S.R."/>
            <person name="Miles L.G."/>
            <person name="Chong A.Y."/>
            <person name="Gongora J."/>
            <person name="Dalzell P."/>
            <person name="Moran C."/>
            <person name="Bed'hom B."/>
            <person name="Abzhanov A."/>
            <person name="Burgess S.C."/>
            <person name="Cooksey A.M."/>
            <person name="Castoe T.A."/>
            <person name="Crawford N.G."/>
            <person name="Densmore L.D."/>
            <person name="Drew J.C."/>
            <person name="Edwards S.V."/>
            <person name="Faircloth B.C."/>
            <person name="Fujita M.K."/>
            <person name="Greenwold M.J."/>
            <person name="Hoffmann F.G."/>
            <person name="Howard J.M."/>
            <person name="Iguchi T."/>
            <person name="Janes D.E."/>
            <person name="Khan S.Y."/>
            <person name="Kohno S."/>
            <person name="de Koning A.J."/>
            <person name="Lance S.L."/>
            <person name="McCarthy F.M."/>
            <person name="McCormack J.E."/>
            <person name="Merchant M.E."/>
            <person name="Peterson D.G."/>
            <person name="Pollock D.D."/>
            <person name="Pourmand N."/>
            <person name="Raney B.J."/>
            <person name="Roessler K.A."/>
            <person name="Sanford J.R."/>
            <person name="Sawyer R.H."/>
            <person name="Schmidt C.J."/>
            <person name="Triplett E.W."/>
            <person name="Tuberville T.D."/>
            <person name="Venegas-Anaya M."/>
            <person name="Howard J.T."/>
            <person name="Jarvis E.D."/>
            <person name="Guillette L.J.Jr."/>
            <person name="Glenn T.C."/>
            <person name="Green R.E."/>
            <person name="Ray D.A."/>
        </authorList>
    </citation>
    <scope>NUCLEOTIDE SEQUENCE [LARGE SCALE GENOMIC DNA]</scope>
    <source>
        <strain evidence="2">KSC_2009_1</strain>
    </source>
</reference>
<proteinExistence type="predicted"/>
<feature type="region of interest" description="Disordered" evidence="1">
    <location>
        <begin position="1"/>
        <end position="29"/>
    </location>
</feature>
<gene>
    <name evidence="2" type="ORF">Y1Q_0003996</name>
</gene>
<dbReference type="EMBL" id="AKHW03000179">
    <property type="protein sequence ID" value="KYO48581.1"/>
    <property type="molecule type" value="Genomic_DNA"/>
</dbReference>
<keyword evidence="3" id="KW-1185">Reference proteome</keyword>
<evidence type="ECO:0000313" key="2">
    <source>
        <dbReference type="EMBL" id="KYO48581.1"/>
    </source>
</evidence>
<name>A0A151PHK4_ALLMI</name>
<accession>A0A151PHK4</accession>
<dbReference type="Proteomes" id="UP000050525">
    <property type="component" value="Unassembled WGS sequence"/>
</dbReference>
<comment type="caution">
    <text evidence="2">The sequence shown here is derived from an EMBL/GenBank/DDBJ whole genome shotgun (WGS) entry which is preliminary data.</text>
</comment>
<feature type="compositionally biased region" description="Polar residues" evidence="1">
    <location>
        <begin position="10"/>
        <end position="26"/>
    </location>
</feature>
<protein>
    <submittedName>
        <fullName evidence="2">Uncharacterized protein</fullName>
    </submittedName>
</protein>
<evidence type="ECO:0000256" key="1">
    <source>
        <dbReference type="SAM" id="MobiDB-lite"/>
    </source>
</evidence>
<organism evidence="2 3">
    <name type="scientific">Alligator mississippiensis</name>
    <name type="common">American alligator</name>
    <dbReference type="NCBI Taxonomy" id="8496"/>
    <lineage>
        <taxon>Eukaryota</taxon>
        <taxon>Metazoa</taxon>
        <taxon>Chordata</taxon>
        <taxon>Craniata</taxon>
        <taxon>Vertebrata</taxon>
        <taxon>Euteleostomi</taxon>
        <taxon>Archelosauria</taxon>
        <taxon>Archosauria</taxon>
        <taxon>Crocodylia</taxon>
        <taxon>Alligatoridae</taxon>
        <taxon>Alligatorinae</taxon>
        <taxon>Alligator</taxon>
    </lineage>
</organism>